<keyword evidence="7" id="KW-0812">Transmembrane</keyword>
<dbReference type="InterPro" id="IPR001128">
    <property type="entry name" value="Cyt_P450"/>
</dbReference>
<comment type="cofactor">
    <cofactor evidence="1 6">
        <name>heme</name>
        <dbReference type="ChEBI" id="CHEBI:30413"/>
    </cofactor>
</comment>
<keyword evidence="9" id="KW-1185">Reference proteome</keyword>
<evidence type="ECO:0000256" key="1">
    <source>
        <dbReference type="ARBA" id="ARBA00001971"/>
    </source>
</evidence>
<keyword evidence="7" id="KW-1133">Transmembrane helix</keyword>
<sequence length="503" mass="57343">MTIIIPIILGVVLIYLSTWIPTLRKFRRHWKYGNKMPGPPAHPIYGNLGSIVGLNTEDLPAVFINWAAEQRDKGNSIMRIMLLGTVYVWPLNGKAAAAIVDSTIETNKGDDYGFFSPWLGGGLLLEGYGERWRSHRKMLTPAFHFAKLGGYFEVFNNEAKIMVDLLSDFCDSGKTVDIFPYVKRCALDIISETAMGIKIDAQLNHDHKYVQAVEGFNKIGVLVSFNPHLKNPFIFWATGYKAQYDDYLHTLKSFTEKVIKERRTAHESGEVEVEKSKRMMNFLDLMLSMEESNQLTSEDIRQEVDTFMFAGHDTTTSSTSWACWNMAHHPDVQEKVYKEMIEVFGDDPSTDITLENLGKLNYLDRVLKESKRIVPPVPALQRKLTNDLEIDGYMVPAGGNVTISPMVLHSNHLVFENPEKFDPDRFLPDEVSKRHPYDFMPFLAGPRNCIGQKFAQLNEKVMLCHIIRNFKIEATLGYKETKQCLEVVTKPSKGIPVRLVRRI</sequence>
<evidence type="ECO:0000256" key="3">
    <source>
        <dbReference type="ARBA" id="ARBA00022617"/>
    </source>
</evidence>
<dbReference type="InterPro" id="IPR036396">
    <property type="entry name" value="Cyt_P450_sf"/>
</dbReference>
<dbReference type="AlphaFoldDB" id="A0A2G5THM7"/>
<dbReference type="GO" id="GO:0004497">
    <property type="term" value="F:monooxygenase activity"/>
    <property type="evidence" value="ECO:0007669"/>
    <property type="project" value="UniProtKB-KW"/>
</dbReference>
<dbReference type="GO" id="GO:0016705">
    <property type="term" value="F:oxidoreductase activity, acting on paired donors, with incorporation or reduction of molecular oxygen"/>
    <property type="evidence" value="ECO:0007669"/>
    <property type="project" value="InterPro"/>
</dbReference>
<evidence type="ECO:0000256" key="2">
    <source>
        <dbReference type="ARBA" id="ARBA00010617"/>
    </source>
</evidence>
<organism evidence="8 9">
    <name type="scientific">Caenorhabditis nigoni</name>
    <dbReference type="NCBI Taxonomy" id="1611254"/>
    <lineage>
        <taxon>Eukaryota</taxon>
        <taxon>Metazoa</taxon>
        <taxon>Ecdysozoa</taxon>
        <taxon>Nematoda</taxon>
        <taxon>Chromadorea</taxon>
        <taxon>Rhabditida</taxon>
        <taxon>Rhabditina</taxon>
        <taxon>Rhabditomorpha</taxon>
        <taxon>Rhabditoidea</taxon>
        <taxon>Rhabditidae</taxon>
        <taxon>Peloderinae</taxon>
        <taxon>Caenorhabditis</taxon>
    </lineage>
</organism>
<protein>
    <recommendedName>
        <fullName evidence="10">CYtochrome P450 family</fullName>
    </recommendedName>
</protein>
<dbReference type="STRING" id="1611254.A0A2G5THM7"/>
<name>A0A2G5THM7_9PELO</name>
<evidence type="ECO:0000256" key="5">
    <source>
        <dbReference type="ARBA" id="ARBA00023033"/>
    </source>
</evidence>
<dbReference type="Pfam" id="PF00067">
    <property type="entry name" value="p450"/>
    <property type="match status" value="1"/>
</dbReference>
<dbReference type="InterPro" id="IPR002401">
    <property type="entry name" value="Cyt_P450_E_grp-I"/>
</dbReference>
<dbReference type="GO" id="GO:0020037">
    <property type="term" value="F:heme binding"/>
    <property type="evidence" value="ECO:0007669"/>
    <property type="project" value="InterPro"/>
</dbReference>
<dbReference type="CDD" id="cd20628">
    <property type="entry name" value="CYP4"/>
    <property type="match status" value="1"/>
</dbReference>
<evidence type="ECO:0000313" key="8">
    <source>
        <dbReference type="EMBL" id="PIC26768.1"/>
    </source>
</evidence>
<proteinExistence type="inferred from homology"/>
<keyword evidence="5" id="KW-0503">Monooxygenase</keyword>
<dbReference type="PANTHER" id="PTHR24291:SF118">
    <property type="entry name" value="CYTOCHROME P450"/>
    <property type="match status" value="1"/>
</dbReference>
<evidence type="ECO:0000256" key="4">
    <source>
        <dbReference type="ARBA" id="ARBA00023004"/>
    </source>
</evidence>
<dbReference type="PRINTS" id="PR00385">
    <property type="entry name" value="P450"/>
</dbReference>
<evidence type="ECO:0000256" key="6">
    <source>
        <dbReference type="PIRSR" id="PIRSR602401-1"/>
    </source>
</evidence>
<feature type="binding site" description="axial binding residue" evidence="6">
    <location>
        <position position="449"/>
    </location>
    <ligand>
        <name>heme</name>
        <dbReference type="ChEBI" id="CHEBI:30413"/>
    </ligand>
    <ligandPart>
        <name>Fe</name>
        <dbReference type="ChEBI" id="CHEBI:18248"/>
    </ligandPart>
</feature>
<keyword evidence="5" id="KW-0560">Oxidoreductase</keyword>
<dbReference type="GO" id="GO:0005506">
    <property type="term" value="F:iron ion binding"/>
    <property type="evidence" value="ECO:0007669"/>
    <property type="project" value="InterPro"/>
</dbReference>
<dbReference type="OrthoDB" id="1470350at2759"/>
<evidence type="ECO:0008006" key="10">
    <source>
        <dbReference type="Google" id="ProtNLM"/>
    </source>
</evidence>
<dbReference type="PANTHER" id="PTHR24291">
    <property type="entry name" value="CYTOCHROME P450 FAMILY 4"/>
    <property type="match status" value="1"/>
</dbReference>
<evidence type="ECO:0000256" key="7">
    <source>
        <dbReference type="SAM" id="Phobius"/>
    </source>
</evidence>
<dbReference type="PRINTS" id="PR00463">
    <property type="entry name" value="EP450I"/>
</dbReference>
<dbReference type="Proteomes" id="UP000230233">
    <property type="component" value="Chromosome V"/>
</dbReference>
<keyword evidence="6" id="KW-0479">Metal-binding</keyword>
<keyword evidence="3 6" id="KW-0349">Heme</keyword>
<gene>
    <name evidence="8" type="primary">Cnig_chr_V.g19243</name>
    <name evidence="8" type="ORF">B9Z55_019243</name>
</gene>
<keyword evidence="4 6" id="KW-0408">Iron</keyword>
<comment type="caution">
    <text evidence="8">The sequence shown here is derived from an EMBL/GenBank/DDBJ whole genome shotgun (WGS) entry which is preliminary data.</text>
</comment>
<comment type="similarity">
    <text evidence="2">Belongs to the cytochrome P450 family.</text>
</comment>
<dbReference type="SUPFAM" id="SSF48264">
    <property type="entry name" value="Cytochrome P450"/>
    <property type="match status" value="1"/>
</dbReference>
<reference evidence="9" key="1">
    <citation type="submission" date="2017-10" db="EMBL/GenBank/DDBJ databases">
        <title>Rapid genome shrinkage in a self-fertile nematode reveals novel sperm competition proteins.</title>
        <authorList>
            <person name="Yin D."/>
            <person name="Schwarz E.M."/>
            <person name="Thomas C.G."/>
            <person name="Felde R.L."/>
            <person name="Korf I.F."/>
            <person name="Cutter A.D."/>
            <person name="Schartner C.M."/>
            <person name="Ralston E.J."/>
            <person name="Meyer B.J."/>
            <person name="Haag E.S."/>
        </authorList>
    </citation>
    <scope>NUCLEOTIDE SEQUENCE [LARGE SCALE GENOMIC DNA]</scope>
    <source>
        <strain evidence="9">JU1422</strain>
    </source>
</reference>
<feature type="transmembrane region" description="Helical" evidence="7">
    <location>
        <begin position="6"/>
        <end position="23"/>
    </location>
</feature>
<accession>A0A2G5THM7</accession>
<dbReference type="Gene3D" id="1.10.630.10">
    <property type="entry name" value="Cytochrome P450"/>
    <property type="match status" value="1"/>
</dbReference>
<dbReference type="EMBL" id="PDUG01000005">
    <property type="protein sequence ID" value="PIC26768.1"/>
    <property type="molecule type" value="Genomic_DNA"/>
</dbReference>
<dbReference type="InterPro" id="IPR050196">
    <property type="entry name" value="Cytochrome_P450_Monoox"/>
</dbReference>
<keyword evidence="7" id="KW-0472">Membrane</keyword>
<evidence type="ECO:0000313" key="9">
    <source>
        <dbReference type="Proteomes" id="UP000230233"/>
    </source>
</evidence>